<keyword evidence="13" id="KW-1185">Reference proteome</keyword>
<reference evidence="12 13" key="1">
    <citation type="submission" date="2024-11" db="EMBL/GenBank/DDBJ databases">
        <title>A near-complete genome assembly of Cinchona calisaya.</title>
        <authorList>
            <person name="Lian D.C."/>
            <person name="Zhao X.W."/>
            <person name="Wei L."/>
        </authorList>
    </citation>
    <scope>NUCLEOTIDE SEQUENCE [LARGE SCALE GENOMIC DNA]</scope>
    <source>
        <tissue evidence="12">Nenye</tissue>
    </source>
</reference>
<keyword evidence="5" id="KW-0805">Transcription regulation</keyword>
<dbReference type="NCBIfam" id="TIGR01565">
    <property type="entry name" value="homeo_ZF_HD"/>
    <property type="match status" value="1"/>
</dbReference>
<dbReference type="PROSITE" id="PS51523">
    <property type="entry name" value="ZF_HD_DIMER"/>
    <property type="match status" value="1"/>
</dbReference>
<gene>
    <name evidence="12" type="ORF">ACH5RR_027375</name>
</gene>
<dbReference type="GO" id="GO:0008270">
    <property type="term" value="F:zinc ion binding"/>
    <property type="evidence" value="ECO:0007669"/>
    <property type="project" value="UniProtKB-KW"/>
</dbReference>
<keyword evidence="8" id="KW-0804">Transcription</keyword>
<dbReference type="SUPFAM" id="SSF46689">
    <property type="entry name" value="Homeodomain-like"/>
    <property type="match status" value="1"/>
</dbReference>
<dbReference type="GO" id="GO:0003677">
    <property type="term" value="F:DNA binding"/>
    <property type="evidence" value="ECO:0007669"/>
    <property type="project" value="UniProtKB-KW"/>
</dbReference>
<accession>A0ABD2Z696</accession>
<organism evidence="12 13">
    <name type="scientific">Cinchona calisaya</name>
    <dbReference type="NCBI Taxonomy" id="153742"/>
    <lineage>
        <taxon>Eukaryota</taxon>
        <taxon>Viridiplantae</taxon>
        <taxon>Streptophyta</taxon>
        <taxon>Embryophyta</taxon>
        <taxon>Tracheophyta</taxon>
        <taxon>Spermatophyta</taxon>
        <taxon>Magnoliopsida</taxon>
        <taxon>eudicotyledons</taxon>
        <taxon>Gunneridae</taxon>
        <taxon>Pentapetalae</taxon>
        <taxon>asterids</taxon>
        <taxon>lamiids</taxon>
        <taxon>Gentianales</taxon>
        <taxon>Rubiaceae</taxon>
        <taxon>Cinchonoideae</taxon>
        <taxon>Cinchoneae</taxon>
        <taxon>Cinchona</taxon>
    </lineage>
</organism>
<dbReference type="NCBIfam" id="TIGR01566">
    <property type="entry name" value="ZF_HD_prot_N"/>
    <property type="match status" value="1"/>
</dbReference>
<dbReference type="Gene3D" id="1.10.10.60">
    <property type="entry name" value="Homeodomain-like"/>
    <property type="match status" value="1"/>
</dbReference>
<dbReference type="InterPro" id="IPR006455">
    <property type="entry name" value="Homeodomain_ZF_HD"/>
</dbReference>
<keyword evidence="9" id="KW-0539">Nucleus</keyword>
<evidence type="ECO:0000256" key="3">
    <source>
        <dbReference type="ARBA" id="ARBA00022771"/>
    </source>
</evidence>
<dbReference type="InterPro" id="IPR009057">
    <property type="entry name" value="Homeodomain-like_sf"/>
</dbReference>
<keyword evidence="4" id="KW-0862">Zinc</keyword>
<keyword evidence="3" id="KW-0863">Zinc-finger</keyword>
<evidence type="ECO:0000313" key="12">
    <source>
        <dbReference type="EMBL" id="KAL3514658.1"/>
    </source>
</evidence>
<evidence type="ECO:0000256" key="9">
    <source>
        <dbReference type="ARBA" id="ARBA00023242"/>
    </source>
</evidence>
<feature type="compositionally biased region" description="Basic and acidic residues" evidence="10">
    <location>
        <begin position="1"/>
        <end position="11"/>
    </location>
</feature>
<evidence type="ECO:0000256" key="6">
    <source>
        <dbReference type="ARBA" id="ARBA00023125"/>
    </source>
</evidence>
<comment type="subcellular location">
    <subcellularLocation>
        <location evidence="1">Nucleus</location>
    </subcellularLocation>
</comment>
<evidence type="ECO:0000256" key="7">
    <source>
        <dbReference type="ARBA" id="ARBA00023155"/>
    </source>
</evidence>
<dbReference type="PANTHER" id="PTHR31948:SF60">
    <property type="entry name" value="ZINC-FINGER HOMEODOMAIN PROTEIN 5"/>
    <property type="match status" value="1"/>
</dbReference>
<evidence type="ECO:0000256" key="2">
    <source>
        <dbReference type="ARBA" id="ARBA00022723"/>
    </source>
</evidence>
<evidence type="ECO:0000256" key="4">
    <source>
        <dbReference type="ARBA" id="ARBA00022833"/>
    </source>
</evidence>
<feature type="compositionally biased region" description="Polar residues" evidence="10">
    <location>
        <begin position="37"/>
        <end position="55"/>
    </location>
</feature>
<evidence type="ECO:0000313" key="13">
    <source>
        <dbReference type="Proteomes" id="UP001630127"/>
    </source>
</evidence>
<protein>
    <recommendedName>
        <fullName evidence="11">ZF-HD dimerization-type domain-containing protein</fullName>
    </recommendedName>
</protein>
<keyword evidence="6" id="KW-0238">DNA-binding</keyword>
<dbReference type="InterPro" id="IPR006456">
    <property type="entry name" value="ZF_HD_homeobox_Cys/His_dimer"/>
</dbReference>
<proteinExistence type="predicted"/>
<evidence type="ECO:0000259" key="11">
    <source>
        <dbReference type="PROSITE" id="PS51523"/>
    </source>
</evidence>
<evidence type="ECO:0000256" key="5">
    <source>
        <dbReference type="ARBA" id="ARBA00023015"/>
    </source>
</evidence>
<dbReference type="PANTHER" id="PTHR31948">
    <property type="entry name" value="ZINC-FINGER HOMEODOMAIN PROTEIN 2"/>
    <property type="match status" value="1"/>
</dbReference>
<dbReference type="FunFam" id="1.10.10.60:FF:000257">
    <property type="entry name" value="Zinc-finger homeodomain protein 2"/>
    <property type="match status" value="1"/>
</dbReference>
<dbReference type="AlphaFoldDB" id="A0ABD2Z696"/>
<keyword evidence="2" id="KW-0479">Metal-binding</keyword>
<dbReference type="GO" id="GO:0005634">
    <property type="term" value="C:nucleus"/>
    <property type="evidence" value="ECO:0007669"/>
    <property type="project" value="UniProtKB-SubCell"/>
</dbReference>
<feature type="domain" description="ZF-HD dimerization-type" evidence="11">
    <location>
        <begin position="78"/>
        <end position="127"/>
    </location>
</feature>
<dbReference type="Pfam" id="PF04770">
    <property type="entry name" value="ZF-HD_dimer"/>
    <property type="match status" value="1"/>
</dbReference>
<name>A0ABD2Z696_9GENT</name>
<evidence type="ECO:0000256" key="8">
    <source>
        <dbReference type="ARBA" id="ARBA00023163"/>
    </source>
</evidence>
<feature type="region of interest" description="Disordered" evidence="10">
    <location>
        <begin position="1"/>
        <end position="77"/>
    </location>
</feature>
<evidence type="ECO:0000256" key="10">
    <source>
        <dbReference type="SAM" id="MobiDB-lite"/>
    </source>
</evidence>
<dbReference type="Proteomes" id="UP001630127">
    <property type="component" value="Unassembled WGS sequence"/>
</dbReference>
<evidence type="ECO:0000256" key="1">
    <source>
        <dbReference type="ARBA" id="ARBA00004123"/>
    </source>
</evidence>
<dbReference type="EMBL" id="JBJUIK010000011">
    <property type="protein sequence ID" value="KAL3514658.1"/>
    <property type="molecule type" value="Genomic_DNA"/>
</dbReference>
<keyword evidence="7" id="KW-0371">Homeobox</keyword>
<comment type="caution">
    <text evidence="12">The sequence shown here is derived from an EMBL/GenBank/DDBJ whole genome shotgun (WGS) entry which is preliminary data.</text>
</comment>
<sequence>MALTGEDKEMRIPTGSLNYDPLENLGHHHHIEHNPPQDHQLNIAQEKSSRLNSGGSKHPKTPTPAGRSNNSVSSSSRYRECLKNHAASVGGNVTDGCGEFMPSGEEGTLEAFKCAACHCHRNFHRKEPINEGAIVVHQLLHQLPPPLPSPSMNQHSNSHWNMGFGSASAATDSSSDQELNNFNAFHHSASVAAAAAAHPLPQQFVLAKKRFRSKFSQEQKDKMLAFAEKLGWRIPREDDSEVQRFCAEVGVKRQVFKVWMHNNKNSSSTKKNPQES</sequence>